<accession>A0ACB7FIK2</accession>
<keyword evidence="2" id="KW-1185">Reference proteome</keyword>
<comment type="caution">
    <text evidence="1">The sequence shown here is derived from an EMBL/GenBank/DDBJ whole genome shotgun (WGS) entry which is preliminary data.</text>
</comment>
<organism evidence="1 2">
    <name type="scientific">Nibea albiflora</name>
    <name type="common">Yellow drum</name>
    <name type="synonym">Corvina albiflora</name>
    <dbReference type="NCBI Taxonomy" id="240163"/>
    <lineage>
        <taxon>Eukaryota</taxon>
        <taxon>Metazoa</taxon>
        <taxon>Chordata</taxon>
        <taxon>Craniata</taxon>
        <taxon>Vertebrata</taxon>
        <taxon>Euteleostomi</taxon>
        <taxon>Actinopterygii</taxon>
        <taxon>Neopterygii</taxon>
        <taxon>Teleostei</taxon>
        <taxon>Neoteleostei</taxon>
        <taxon>Acanthomorphata</taxon>
        <taxon>Eupercaria</taxon>
        <taxon>Sciaenidae</taxon>
        <taxon>Nibea</taxon>
    </lineage>
</organism>
<reference evidence="1" key="1">
    <citation type="submission" date="2020-04" db="EMBL/GenBank/DDBJ databases">
        <title>A chromosome-scale assembly and high-density genetic map of the yellow drum (Nibea albiflora) genome.</title>
        <authorList>
            <person name="Xu D."/>
            <person name="Zhang W."/>
            <person name="Chen R."/>
            <person name="Tan P."/>
            <person name="Wang L."/>
            <person name="Song H."/>
            <person name="Tian L."/>
            <person name="Zhu Q."/>
            <person name="Wang B."/>
        </authorList>
    </citation>
    <scope>NUCLEOTIDE SEQUENCE</scope>
    <source>
        <strain evidence="1">ZJHYS-2018</strain>
    </source>
</reference>
<name>A0ACB7FIK2_NIBAL</name>
<dbReference type="Proteomes" id="UP000805704">
    <property type="component" value="Chromosome 11"/>
</dbReference>
<evidence type="ECO:0000313" key="1">
    <source>
        <dbReference type="EMBL" id="KAG8013693.1"/>
    </source>
</evidence>
<gene>
    <name evidence="1" type="ORF">GBF38_022179</name>
</gene>
<dbReference type="EMBL" id="CM024799">
    <property type="protein sequence ID" value="KAG8013693.1"/>
    <property type="molecule type" value="Genomic_DNA"/>
</dbReference>
<proteinExistence type="predicted"/>
<protein>
    <submittedName>
        <fullName evidence="1">Uncharacterized protein</fullName>
    </submittedName>
</protein>
<sequence>MSTGRTVIPPGPCPIPGCSPHILNVDKHLKAHKDLKKAAAIAALASLRASNPDPPMQTHLDVADPGESASEVERCQTCKTNKRKNRNRTAQVKRLKRQVADLLRASCAVTGRRSSHPPRSPNSSHHRSSSPSRSLRSGSPSRYPRRTQRSPNSSHHPSCSPSNGSHLRGAPAAAAGGQEEAAFWGCNGYPAFLRKIGLAPTTIILYVGQAISFMEYFRATPPKHSRITSGQTKVVIRELRKLHRDLGRTVLGHQSLVKQAKGQKLVAREKIEDIEKAPPEDPKTIYRFFGYLAAYLFSIYGHRTGLGAQDGEEIWDGPGVPGGGGVRVVPHLALTMLRLKGAPSLMDIRTAVTSKATTLKFDKTCRTSCVTVWTRRMQDLSVCLAMRDPECAPAAAPPAAAEEEKKARQRSGRSPFPPLEEGQGEGFKLHALGYQPVLFLSHPDWKGQIIRDIIHHVDPAEGVVPGILIKMRKLYECMLKMAKCVVTPGSLQNDMQSCKPAHRIITKVQHGACS</sequence>
<evidence type="ECO:0000313" key="2">
    <source>
        <dbReference type="Proteomes" id="UP000805704"/>
    </source>
</evidence>